<dbReference type="InParanoid" id="A0A0D2WL55"/>
<reference evidence="7" key="1">
    <citation type="submission" date="2011-02" db="EMBL/GenBank/DDBJ databases">
        <title>The Genome Sequence of Capsaspora owczarzaki ATCC 30864.</title>
        <authorList>
            <person name="Russ C."/>
            <person name="Cuomo C."/>
            <person name="Burger G."/>
            <person name="Gray M.W."/>
            <person name="Holland P.W.H."/>
            <person name="King N."/>
            <person name="Lang F.B.F."/>
            <person name="Roger A.J."/>
            <person name="Ruiz-Trillo I."/>
            <person name="Young S.K."/>
            <person name="Zeng Q."/>
            <person name="Gargeya S."/>
            <person name="Alvarado L."/>
            <person name="Berlin A."/>
            <person name="Chapman S.B."/>
            <person name="Chen Z."/>
            <person name="Freedman E."/>
            <person name="Gellesch M."/>
            <person name="Goldberg J."/>
            <person name="Griggs A."/>
            <person name="Gujja S."/>
            <person name="Heilman E."/>
            <person name="Heiman D."/>
            <person name="Howarth C."/>
            <person name="Mehta T."/>
            <person name="Neiman D."/>
            <person name="Pearson M."/>
            <person name="Roberts A."/>
            <person name="Saif S."/>
            <person name="Shea T."/>
            <person name="Shenoy N."/>
            <person name="Sisk P."/>
            <person name="Stolte C."/>
            <person name="Sykes S."/>
            <person name="White J."/>
            <person name="Yandava C."/>
            <person name="Haas B."/>
            <person name="Nusbaum C."/>
            <person name="Birren B."/>
        </authorList>
    </citation>
    <scope>NUCLEOTIDE SEQUENCE</scope>
    <source>
        <strain evidence="7">ATCC 30864</strain>
    </source>
</reference>
<proteinExistence type="predicted"/>
<dbReference type="FunFam" id="1.10.238.10:FF:000079">
    <property type="entry name" value="Calcium and integrin-binding family member 2"/>
    <property type="match status" value="1"/>
</dbReference>
<evidence type="ECO:0000313" key="6">
    <source>
        <dbReference type="EMBL" id="KJE91220.1"/>
    </source>
</evidence>
<keyword evidence="2" id="KW-0677">Repeat</keyword>
<keyword evidence="7" id="KW-1185">Reference proteome</keyword>
<dbReference type="GO" id="GO:0000287">
    <property type="term" value="F:magnesium ion binding"/>
    <property type="evidence" value="ECO:0007669"/>
    <property type="project" value="TreeGrafter"/>
</dbReference>
<dbReference type="InterPro" id="IPR051433">
    <property type="entry name" value="CIBP"/>
</dbReference>
<dbReference type="InterPro" id="IPR018247">
    <property type="entry name" value="EF_Hand_1_Ca_BS"/>
</dbReference>
<dbReference type="PhylomeDB" id="A0A0D2WL55"/>
<dbReference type="SUPFAM" id="SSF47473">
    <property type="entry name" value="EF-hand"/>
    <property type="match status" value="1"/>
</dbReference>
<evidence type="ECO:0000256" key="2">
    <source>
        <dbReference type="ARBA" id="ARBA00022737"/>
    </source>
</evidence>
<protein>
    <submittedName>
        <fullName evidence="6">DNA-dependent protein kinase catalytic subunit-interacting protein 2</fullName>
    </submittedName>
</protein>
<feature type="domain" description="EF-hand" evidence="5">
    <location>
        <begin position="92"/>
        <end position="127"/>
    </location>
</feature>
<name>A0A0D2WL55_CAPO3</name>
<dbReference type="EMBL" id="KE346362">
    <property type="protein sequence ID" value="KJE91220.1"/>
    <property type="molecule type" value="Genomic_DNA"/>
</dbReference>
<dbReference type="Gene3D" id="1.10.238.10">
    <property type="entry name" value="EF-hand"/>
    <property type="match status" value="2"/>
</dbReference>
<keyword evidence="6" id="KW-0808">Transferase</keyword>
<dbReference type="eggNOG" id="KOG0034">
    <property type="taxonomic scope" value="Eukaryota"/>
</dbReference>
<sequence>MGQTQSYFTEEQLLEYEDCTYFTRHEIIKIYEHFMTLCKTEPGQLTKQEVKTLPEVAVNPFKDRIIDIFSDDGTMSFEDYLDMLSVFSDQATKDVKASIAFRIYDMDGDGFLGYQDLYDTIERMCFRAKEKGEQLQTQEIASIARQILAETDMDSDDKLSYVEFEHIISRAPDFAK</sequence>
<evidence type="ECO:0000259" key="5">
    <source>
        <dbReference type="PROSITE" id="PS50222"/>
    </source>
</evidence>
<keyword evidence="4" id="KW-0460">Magnesium</keyword>
<dbReference type="InterPro" id="IPR002048">
    <property type="entry name" value="EF_hand_dom"/>
</dbReference>
<keyword evidence="3" id="KW-0106">Calcium</keyword>
<keyword evidence="1" id="KW-0479">Metal-binding</keyword>
<accession>A0A0D2WL55</accession>
<dbReference type="PANTHER" id="PTHR45791">
    <property type="entry name" value="CALCIUM AND INTEGRIN BINDING FAMILY MEMBER 2"/>
    <property type="match status" value="1"/>
</dbReference>
<evidence type="ECO:0000313" key="7">
    <source>
        <dbReference type="Proteomes" id="UP000008743"/>
    </source>
</evidence>
<evidence type="ECO:0000256" key="4">
    <source>
        <dbReference type="ARBA" id="ARBA00022842"/>
    </source>
</evidence>
<evidence type="ECO:0000256" key="3">
    <source>
        <dbReference type="ARBA" id="ARBA00022837"/>
    </source>
</evidence>
<dbReference type="PROSITE" id="PS50222">
    <property type="entry name" value="EF_HAND_2"/>
    <property type="match status" value="1"/>
</dbReference>
<organism evidence="6 7">
    <name type="scientific">Capsaspora owczarzaki (strain ATCC 30864)</name>
    <dbReference type="NCBI Taxonomy" id="595528"/>
    <lineage>
        <taxon>Eukaryota</taxon>
        <taxon>Filasterea</taxon>
        <taxon>Capsaspora</taxon>
    </lineage>
</organism>
<dbReference type="Pfam" id="PF13499">
    <property type="entry name" value="EF-hand_7"/>
    <property type="match status" value="1"/>
</dbReference>
<dbReference type="PROSITE" id="PS00018">
    <property type="entry name" value="EF_HAND_1"/>
    <property type="match status" value="2"/>
</dbReference>
<gene>
    <name evidence="6" type="ORF">CAOG_002386</name>
</gene>
<dbReference type="PANTHER" id="PTHR45791:SF1">
    <property type="entry name" value="CALCIUM AND INTEGRIN BINDING FAMILY MEMBER 1"/>
    <property type="match status" value="1"/>
</dbReference>
<dbReference type="InterPro" id="IPR011992">
    <property type="entry name" value="EF-hand-dom_pair"/>
</dbReference>
<dbReference type="OrthoDB" id="191686at2759"/>
<evidence type="ECO:0000256" key="1">
    <source>
        <dbReference type="ARBA" id="ARBA00022723"/>
    </source>
</evidence>
<dbReference type="GO" id="GO:0016301">
    <property type="term" value="F:kinase activity"/>
    <property type="evidence" value="ECO:0007669"/>
    <property type="project" value="UniProtKB-KW"/>
</dbReference>
<dbReference type="AlphaFoldDB" id="A0A0D2WL55"/>
<dbReference type="GO" id="GO:0005509">
    <property type="term" value="F:calcium ion binding"/>
    <property type="evidence" value="ECO:0007669"/>
    <property type="project" value="InterPro"/>
</dbReference>
<dbReference type="Proteomes" id="UP000008743">
    <property type="component" value="Unassembled WGS sequence"/>
</dbReference>
<keyword evidence="6" id="KW-0418">Kinase</keyword>